<dbReference type="SUPFAM" id="SSF56235">
    <property type="entry name" value="N-terminal nucleophile aminohydrolases (Ntn hydrolases)"/>
    <property type="match status" value="1"/>
</dbReference>
<gene>
    <name evidence="4" type="ORF">N7E81_04580</name>
</gene>
<accession>A0ABY6D3L9</accession>
<dbReference type="PIRSF" id="PIRSF001227">
    <property type="entry name" value="Pen_acylase"/>
    <property type="match status" value="1"/>
</dbReference>
<evidence type="ECO:0000256" key="3">
    <source>
        <dbReference type="ARBA" id="ARBA00023145"/>
    </source>
</evidence>
<proteinExistence type="inferred from homology"/>
<keyword evidence="5" id="KW-1185">Reference proteome</keyword>
<reference evidence="4" key="1">
    <citation type="submission" date="2022-10" db="EMBL/GenBank/DDBJ databases">
        <title>Comparative genomics and taxonomic characterization of three novel marine species of genus Reichenbachiella exhibiting antioxidant and polysaccharide degradation activities.</title>
        <authorList>
            <person name="Muhammad N."/>
            <person name="Lee Y.-J."/>
            <person name="Ko J."/>
            <person name="Kim S.-G."/>
        </authorList>
    </citation>
    <scope>NUCLEOTIDE SEQUENCE</scope>
    <source>
        <strain evidence="4">Wsw4-B4</strain>
    </source>
</reference>
<organism evidence="4 5">
    <name type="scientific">Reichenbachiella carrageenanivorans</name>
    <dbReference type="NCBI Taxonomy" id="2979869"/>
    <lineage>
        <taxon>Bacteria</taxon>
        <taxon>Pseudomonadati</taxon>
        <taxon>Bacteroidota</taxon>
        <taxon>Cytophagia</taxon>
        <taxon>Cytophagales</taxon>
        <taxon>Reichenbachiellaceae</taxon>
        <taxon>Reichenbachiella</taxon>
    </lineage>
</organism>
<name>A0ABY6D3L9_9BACT</name>
<dbReference type="InterPro" id="IPR029055">
    <property type="entry name" value="Ntn_hydrolases_N"/>
</dbReference>
<dbReference type="InterPro" id="IPR014395">
    <property type="entry name" value="Pen/GL7ACA/AHL_acylase"/>
</dbReference>
<dbReference type="InterPro" id="IPR002692">
    <property type="entry name" value="S45"/>
</dbReference>
<evidence type="ECO:0000256" key="2">
    <source>
        <dbReference type="ARBA" id="ARBA00022801"/>
    </source>
</evidence>
<dbReference type="InterPro" id="IPR043146">
    <property type="entry name" value="Penicillin_amidase_N_B-knob"/>
</dbReference>
<keyword evidence="3" id="KW-0865">Zymogen</keyword>
<dbReference type="CDD" id="cd03747">
    <property type="entry name" value="Ntn_PGA_like"/>
    <property type="match status" value="1"/>
</dbReference>
<dbReference type="EMBL" id="CP106735">
    <property type="protein sequence ID" value="UXX80374.1"/>
    <property type="molecule type" value="Genomic_DNA"/>
</dbReference>
<evidence type="ECO:0000256" key="1">
    <source>
        <dbReference type="ARBA" id="ARBA00006586"/>
    </source>
</evidence>
<dbReference type="PANTHER" id="PTHR34218">
    <property type="entry name" value="PEPTIDASE S45 PENICILLIN AMIDASE"/>
    <property type="match status" value="1"/>
</dbReference>
<dbReference type="Pfam" id="PF01804">
    <property type="entry name" value="Penicil_amidase"/>
    <property type="match status" value="1"/>
</dbReference>
<keyword evidence="2" id="KW-0378">Hydrolase</keyword>
<comment type="similarity">
    <text evidence="1">Belongs to the peptidase S45 family.</text>
</comment>
<dbReference type="Gene3D" id="2.30.120.10">
    <property type="match status" value="1"/>
</dbReference>
<evidence type="ECO:0000313" key="4">
    <source>
        <dbReference type="EMBL" id="UXX80374.1"/>
    </source>
</evidence>
<dbReference type="Gene3D" id="1.10.439.10">
    <property type="entry name" value="Penicillin Amidohydrolase, domain 1"/>
    <property type="match status" value="1"/>
</dbReference>
<dbReference type="Gene3D" id="3.60.20.10">
    <property type="entry name" value="Glutamine Phosphoribosylpyrophosphate, subunit 1, domain 1"/>
    <property type="match status" value="1"/>
</dbReference>
<protein>
    <submittedName>
        <fullName evidence="4">Penicillin acylase family protein</fullName>
    </submittedName>
</protein>
<dbReference type="InterPro" id="IPR023343">
    <property type="entry name" value="Penicillin_amidase_dom1"/>
</dbReference>
<dbReference type="Gene3D" id="1.10.1400.10">
    <property type="match status" value="1"/>
</dbReference>
<dbReference type="RefSeq" id="WP_263052104.1">
    <property type="nucleotide sequence ID" value="NZ_CP106735.1"/>
</dbReference>
<evidence type="ECO:0000313" key="5">
    <source>
        <dbReference type="Proteomes" id="UP001062165"/>
    </source>
</evidence>
<dbReference type="Proteomes" id="UP001062165">
    <property type="component" value="Chromosome"/>
</dbReference>
<sequence>MLKKTLTILLVFVLIGVATFWYLQSLKPQYSGEVSLPGLTSEATIYYDDFGIPHIYADNEVDAYRTLGYAHAQDRLWQMEVVRRIAPGRLSEIFGSKLLKVDKLFRAMGLQQYSEQTLVEFEAHGDPKIKAAAQAYLAGINAFIDQGPTPIEFTLVGVDKTPFSLIDVYNTMGYMSFSFAAAQKTEPIVTRILQEYGADYLNDLDVAIHPTNTRMKSFVAASSMDQMALRIDQILLDLPAAPMIGSNSWVLGGKKTKSGKVILANDPHIGFSQPAVWYEAHIETPETSFYGYYLAGYPFAIMGHNRQYATGLTMFENDDIDLYFEKTNPDNPNEYLYKEEARPYEVRQERIIVKDSTAVEMSIKHTHHGPVMNEALALDDNWPPVSLYWVYTQKSGKILEVTYNFSHIKNFTDMRNTVAQIHGPGLNVMYGDHQNNYARWSSAHLMKRAKGVNSKLILDGQSGANDVLGFYDFTYNPKAENTPWGYVYSANNQTDTTKGLLVPGYYLPEDRARRIDHLLSEDKRWDVEDTKQMMLDVTSENSPEVVASILAAIDDKLVNSENEEEAIHLLGNWEGNYPLDGIAPTIYNKLIYKIQEGIFMNKLGAEGFDIYMKTHLMKRSYQLLFANDSSRWWDNPHTPEIETRSQIITTAFTDGLIELEKQLGKDMSQWTWGRVHTLEHGHVLGAVELLRKFFNVGPFAVPGNNEVINNYIYRWTADGQYKTLAGPSTRRIVDFADVEGNSWSILPTGNSGNVLSPHYADQAEMYVKGEYRRQLMNKEEIMQQAGQPLALRPE</sequence>
<dbReference type="InterPro" id="IPR043147">
    <property type="entry name" value="Penicillin_amidase_A-knob"/>
</dbReference>
<dbReference type="PANTHER" id="PTHR34218:SF5">
    <property type="entry name" value="PENICILLIN ACYLASE FAMILY PROTEIN"/>
    <property type="match status" value="1"/>
</dbReference>